<dbReference type="EMBL" id="CAMPGE010030048">
    <property type="protein sequence ID" value="CAI2387547.1"/>
    <property type="molecule type" value="Genomic_DNA"/>
</dbReference>
<feature type="compositionally biased region" description="Polar residues" evidence="1">
    <location>
        <begin position="159"/>
        <end position="169"/>
    </location>
</feature>
<keyword evidence="3" id="KW-1185">Reference proteome</keyword>
<accession>A0AAD2DAX3</accession>
<name>A0AAD2DAX3_EUPCR</name>
<protein>
    <submittedName>
        <fullName evidence="2">Uncharacterized protein</fullName>
    </submittedName>
</protein>
<organism evidence="2 3">
    <name type="scientific">Euplotes crassus</name>
    <dbReference type="NCBI Taxonomy" id="5936"/>
    <lineage>
        <taxon>Eukaryota</taxon>
        <taxon>Sar</taxon>
        <taxon>Alveolata</taxon>
        <taxon>Ciliophora</taxon>
        <taxon>Intramacronucleata</taxon>
        <taxon>Spirotrichea</taxon>
        <taxon>Hypotrichia</taxon>
        <taxon>Euplotida</taxon>
        <taxon>Euplotidae</taxon>
        <taxon>Moneuplotes</taxon>
    </lineage>
</organism>
<reference evidence="2" key="1">
    <citation type="submission" date="2023-07" db="EMBL/GenBank/DDBJ databases">
        <authorList>
            <consortium name="AG Swart"/>
            <person name="Singh M."/>
            <person name="Singh A."/>
            <person name="Seah K."/>
            <person name="Emmerich C."/>
        </authorList>
    </citation>
    <scope>NUCLEOTIDE SEQUENCE</scope>
    <source>
        <strain evidence="2">DP1</strain>
    </source>
</reference>
<evidence type="ECO:0000313" key="2">
    <source>
        <dbReference type="EMBL" id="CAI2387547.1"/>
    </source>
</evidence>
<sequence>MKPCFTKLCTAQRQVFCPDHKAILCYGCKDKLHTKCQVDEIVNPDRVQANITHLERVLETMSKDNQRLEIETHIQGVPGFIKLYKSKIANTEAKLVDSVSQDRFLEYGALLKHILDIWSNIKESEVYQKYCSLMVDFVASYNLGRQNELESAEEHNDTEASLPNSDNTNATQKYLDEFSQGMPLEKLYEKVMECDLGSEKVRELEINLNIAKDVKLVDEILINEAEVKNLKCLTIQNCDKSIFEVCELLNHPLLSRIDKLKLHCDEKCPWEYCQINPILPALASAVQLMKPKEVHLKVWEFTSDDFSEFMDKCSDVEAISAQQVYFDQWNGFKPDENRSFNTKTLQLSPYGLMRFLPETLNSILEGISKCKLKDSLKKINMLNNCPETITSMKAKALSFALDHINISE</sequence>
<proteinExistence type="predicted"/>
<evidence type="ECO:0000313" key="3">
    <source>
        <dbReference type="Proteomes" id="UP001295684"/>
    </source>
</evidence>
<comment type="caution">
    <text evidence="2">The sequence shown here is derived from an EMBL/GenBank/DDBJ whole genome shotgun (WGS) entry which is preliminary data.</text>
</comment>
<dbReference type="Proteomes" id="UP001295684">
    <property type="component" value="Unassembled WGS sequence"/>
</dbReference>
<dbReference type="AlphaFoldDB" id="A0AAD2DAX3"/>
<evidence type="ECO:0000256" key="1">
    <source>
        <dbReference type="SAM" id="MobiDB-lite"/>
    </source>
</evidence>
<gene>
    <name evidence="2" type="ORF">ECRASSUSDP1_LOCUS29180</name>
</gene>
<feature type="region of interest" description="Disordered" evidence="1">
    <location>
        <begin position="149"/>
        <end position="169"/>
    </location>
</feature>